<dbReference type="OrthoDB" id="1334511at2"/>
<dbReference type="RefSeq" id="WP_107827663.1">
    <property type="nucleotide sequence ID" value="NZ_CP160205.1"/>
</dbReference>
<evidence type="ECO:0000313" key="1">
    <source>
        <dbReference type="EMBL" id="PTQ99748.1"/>
    </source>
</evidence>
<sequence length="205" mass="23766">MTRQHTEQIIKFLINNVEPLDDSINGPGYRAAVYLTDGTFLPCVVFRNPEKVVNLAIRRFKEKQSVNVFSRSSGLGYADIVKSFVTKGNCINDYDIERVEKSKYAFPFNIQQQIRGETTMGWTGFAAKMKDGKYFGFGTSFHWEFFQMPEGYAVDDIAEIINHSYVLNTGELKNHKVPFFERPSDYKDAIIFRERPFFECYIDDL</sequence>
<gene>
    <name evidence="1" type="ORF">C8P68_102578</name>
</gene>
<keyword evidence="2" id="KW-1185">Reference proteome</keyword>
<name>A0A2T5JDA3_9SPHI</name>
<dbReference type="EMBL" id="QAOQ01000002">
    <property type="protein sequence ID" value="PTQ99748.1"/>
    <property type="molecule type" value="Genomic_DNA"/>
</dbReference>
<reference evidence="1 2" key="1">
    <citation type="submission" date="2018-04" db="EMBL/GenBank/DDBJ databases">
        <title>Genomic Encyclopedia of Archaeal and Bacterial Type Strains, Phase II (KMG-II): from individual species to whole genera.</title>
        <authorList>
            <person name="Goeker M."/>
        </authorList>
    </citation>
    <scope>NUCLEOTIDE SEQUENCE [LARGE SCALE GENOMIC DNA]</scope>
    <source>
        <strain evidence="1 2">DSM 26809</strain>
    </source>
</reference>
<proteinExistence type="predicted"/>
<dbReference type="AlphaFoldDB" id="A0A2T5JDA3"/>
<accession>A0A2T5JDA3</accession>
<organism evidence="1 2">
    <name type="scientific">Mucilaginibacter yixingensis</name>
    <dbReference type="NCBI Taxonomy" id="1295612"/>
    <lineage>
        <taxon>Bacteria</taxon>
        <taxon>Pseudomonadati</taxon>
        <taxon>Bacteroidota</taxon>
        <taxon>Sphingobacteriia</taxon>
        <taxon>Sphingobacteriales</taxon>
        <taxon>Sphingobacteriaceae</taxon>
        <taxon>Mucilaginibacter</taxon>
    </lineage>
</organism>
<evidence type="ECO:0000313" key="2">
    <source>
        <dbReference type="Proteomes" id="UP000244168"/>
    </source>
</evidence>
<protein>
    <submittedName>
        <fullName evidence="1">Uncharacterized protein</fullName>
    </submittedName>
</protein>
<comment type="caution">
    <text evidence="1">The sequence shown here is derived from an EMBL/GenBank/DDBJ whole genome shotgun (WGS) entry which is preliminary data.</text>
</comment>
<dbReference type="Proteomes" id="UP000244168">
    <property type="component" value="Unassembled WGS sequence"/>
</dbReference>